<dbReference type="Proteomes" id="UP000266841">
    <property type="component" value="Unassembled WGS sequence"/>
</dbReference>
<comment type="caution">
    <text evidence="3">The sequence shown here is derived from an EMBL/GenBank/DDBJ whole genome shotgun (WGS) entry which is preliminary data.</text>
</comment>
<accession>K0TCM2</accession>
<feature type="region of interest" description="Disordered" evidence="2">
    <location>
        <begin position="326"/>
        <end position="380"/>
    </location>
</feature>
<dbReference type="GO" id="GO:0005789">
    <property type="term" value="C:endoplasmic reticulum membrane"/>
    <property type="evidence" value="ECO:0007669"/>
    <property type="project" value="TreeGrafter"/>
</dbReference>
<dbReference type="eggNOG" id="ENOG502SDB9">
    <property type="taxonomic scope" value="Eukaryota"/>
</dbReference>
<keyword evidence="4" id="KW-1185">Reference proteome</keyword>
<dbReference type="Gene3D" id="1.25.40.10">
    <property type="entry name" value="Tetratricopeptide repeat domain"/>
    <property type="match status" value="1"/>
</dbReference>
<evidence type="ECO:0000256" key="2">
    <source>
        <dbReference type="SAM" id="MobiDB-lite"/>
    </source>
</evidence>
<dbReference type="InterPro" id="IPR006597">
    <property type="entry name" value="Sel1-like"/>
</dbReference>
<name>K0TCM2_THAOC</name>
<dbReference type="SMART" id="SM00671">
    <property type="entry name" value="SEL1"/>
    <property type="match status" value="3"/>
</dbReference>
<dbReference type="Pfam" id="PF08238">
    <property type="entry name" value="Sel1"/>
    <property type="match status" value="2"/>
</dbReference>
<dbReference type="InterPro" id="IPR050767">
    <property type="entry name" value="Sel1_AlgK"/>
</dbReference>
<evidence type="ECO:0000256" key="1">
    <source>
        <dbReference type="ARBA" id="ARBA00038101"/>
    </source>
</evidence>
<dbReference type="PANTHER" id="PTHR11102:SF147">
    <property type="entry name" value="SEL1L ADAPTOR SUBUNIT OF ERAD E3 UBIQUITIN LIGASE"/>
    <property type="match status" value="1"/>
</dbReference>
<gene>
    <name evidence="3" type="ORF">THAOC_03113</name>
</gene>
<proteinExistence type="inferred from homology"/>
<evidence type="ECO:0000313" key="3">
    <source>
        <dbReference type="EMBL" id="EJK75175.1"/>
    </source>
</evidence>
<reference evidence="3 4" key="1">
    <citation type="journal article" date="2012" name="Genome Biol.">
        <title>Genome and low-iron response of an oceanic diatom adapted to chronic iron limitation.</title>
        <authorList>
            <person name="Lommer M."/>
            <person name="Specht M."/>
            <person name="Roy A.S."/>
            <person name="Kraemer L."/>
            <person name="Andreson R."/>
            <person name="Gutowska M.A."/>
            <person name="Wolf J."/>
            <person name="Bergner S.V."/>
            <person name="Schilhabel M.B."/>
            <person name="Klostermeier U.C."/>
            <person name="Beiko R.G."/>
            <person name="Rosenstiel P."/>
            <person name="Hippler M."/>
            <person name="Laroche J."/>
        </authorList>
    </citation>
    <scope>NUCLEOTIDE SEQUENCE [LARGE SCALE GENOMIC DNA]</scope>
    <source>
        <strain evidence="3 4">CCMP1005</strain>
    </source>
</reference>
<evidence type="ECO:0000313" key="4">
    <source>
        <dbReference type="Proteomes" id="UP000266841"/>
    </source>
</evidence>
<feature type="compositionally biased region" description="Basic and acidic residues" evidence="2">
    <location>
        <begin position="358"/>
        <end position="371"/>
    </location>
</feature>
<organism evidence="3 4">
    <name type="scientific">Thalassiosira oceanica</name>
    <name type="common">Marine diatom</name>
    <dbReference type="NCBI Taxonomy" id="159749"/>
    <lineage>
        <taxon>Eukaryota</taxon>
        <taxon>Sar</taxon>
        <taxon>Stramenopiles</taxon>
        <taxon>Ochrophyta</taxon>
        <taxon>Bacillariophyta</taxon>
        <taxon>Coscinodiscophyceae</taxon>
        <taxon>Thalassiosirophycidae</taxon>
        <taxon>Thalassiosirales</taxon>
        <taxon>Thalassiosiraceae</taxon>
        <taxon>Thalassiosira</taxon>
    </lineage>
</organism>
<feature type="non-terminal residue" evidence="3">
    <location>
        <position position="728"/>
    </location>
</feature>
<dbReference type="AlphaFoldDB" id="K0TCM2"/>
<dbReference type="InterPro" id="IPR011990">
    <property type="entry name" value="TPR-like_helical_dom_sf"/>
</dbReference>
<sequence>MPPTMITSDFTLEVHDNAKRRVNDQRWTIYPSRSKMPRQLARLDVPEASWHYVYDAAEKLADRIHARERGKAGLDNGFVNTLAATSKRAERLKDAAKGKIDDGSLQIWQEFRLCCMSRFEQYGVTSADLLSSDKDGKSVYGIAFVCDASRLRPNKLALTYRRGTSRLSWPRKPIPAELASLGVGRRVWTKIWDETKITAEEAERLSRTKERLSSVHRHDDTVSKVLRVQEEKSRLGRHIEHEWRDLLDYATDKLFMYGISVSLKSVESDRVYSGLSFRFRPIVPAVVGDDAVSSTHTVATAVPVSLSAGAGSVAVIGTNQFPGNIPHGQIADAAPREARVDPPQLVDPRGEEDEEQPEAERGPQRAEDRPLGDAGGRVYVPHPLPQVPLPLLADDEAVRVLEVRVHRPLGRGPVAPVLPHVVRDGLLVLLGTEQADSEGDGAPAEQSVEGGQIVLVERVVRPVLPRRRGFFLGAQTAYLSAAAAGARRGTLRPGHEALGRSRAEQRSDCDESVLLAATKAALLLSDAAHATSTPVASVVMPKEADSAAQAGDSAAVSVDPVDTAARDLQLRLMASGHERPEGDVTDLPTDEASQLAMIQKRVDNGDSVAIYFLGNQYYYGMLGLARDGPRAVELWTEAAELGSLDAYHELGVVYYTGRGTEEDKPRGIQYWQQAAMKGHVHSRHDLGIVDHVNGNYQLAVQHWMISAKMGHEKSLNKIKEMFKEGLAT</sequence>
<dbReference type="PANTHER" id="PTHR11102">
    <property type="entry name" value="SEL-1-LIKE PROTEIN"/>
    <property type="match status" value="1"/>
</dbReference>
<dbReference type="SUPFAM" id="SSF81901">
    <property type="entry name" value="HCP-like"/>
    <property type="match status" value="1"/>
</dbReference>
<comment type="similarity">
    <text evidence="1">Belongs to the sel-1 family.</text>
</comment>
<dbReference type="GO" id="GO:0036503">
    <property type="term" value="P:ERAD pathway"/>
    <property type="evidence" value="ECO:0007669"/>
    <property type="project" value="TreeGrafter"/>
</dbReference>
<protein>
    <submittedName>
        <fullName evidence="3">Uncharacterized protein</fullName>
    </submittedName>
</protein>
<dbReference type="EMBL" id="AGNL01003093">
    <property type="protein sequence ID" value="EJK75175.1"/>
    <property type="molecule type" value="Genomic_DNA"/>
</dbReference>